<dbReference type="GO" id="GO:0008745">
    <property type="term" value="F:N-acetylmuramoyl-L-alanine amidase activity"/>
    <property type="evidence" value="ECO:0007669"/>
    <property type="project" value="UniProtKB-EC"/>
</dbReference>
<reference evidence="9" key="1">
    <citation type="submission" date="2017-09" db="EMBL/GenBank/DDBJ databases">
        <title>Genome sequence of Nannocystis excedens DSM 71.</title>
        <authorList>
            <person name="Blom J."/>
        </authorList>
    </citation>
    <scope>NUCLEOTIDE SEQUENCE [LARGE SCALE GENOMIC DNA]</scope>
    <source>
        <strain evidence="9">type strain: E19</strain>
    </source>
</reference>
<dbReference type="SUPFAM" id="SSF55846">
    <property type="entry name" value="N-acetylmuramoyl-L-alanine amidase-like"/>
    <property type="match status" value="1"/>
</dbReference>
<evidence type="ECO:0000313" key="8">
    <source>
        <dbReference type="EMBL" id="SON55738.1"/>
    </source>
</evidence>
<dbReference type="InterPro" id="IPR051206">
    <property type="entry name" value="NAMLAA_amidase_2"/>
</dbReference>
<dbReference type="AlphaFoldDB" id="A0A2C9D6G9"/>
<gene>
    <name evidence="8" type="primary">amiD</name>
    <name evidence="8" type="ORF">HDIA_2197</name>
</gene>
<dbReference type="GO" id="GO:0071555">
    <property type="term" value="P:cell wall organization"/>
    <property type="evidence" value="ECO:0007669"/>
    <property type="project" value="UniProtKB-KW"/>
</dbReference>
<dbReference type="CDD" id="cd06583">
    <property type="entry name" value="PGRP"/>
    <property type="match status" value="1"/>
</dbReference>
<dbReference type="EMBL" id="LT960614">
    <property type="protein sequence ID" value="SON55738.1"/>
    <property type="molecule type" value="Genomic_DNA"/>
</dbReference>
<dbReference type="GO" id="GO:0009254">
    <property type="term" value="P:peptidoglycan turnover"/>
    <property type="evidence" value="ECO:0007669"/>
    <property type="project" value="TreeGrafter"/>
</dbReference>
<dbReference type="Proteomes" id="UP000223606">
    <property type="component" value="Chromosome 1"/>
</dbReference>
<dbReference type="InterPro" id="IPR036505">
    <property type="entry name" value="Amidase/PGRP_sf"/>
</dbReference>
<name>A0A2C9D6G9_9HYPH</name>
<dbReference type="EC" id="3.5.1.28" evidence="3"/>
<comment type="similarity">
    <text evidence="2">Belongs to the N-acetylmuramoyl-L-alanine amidase 2 family.</text>
</comment>
<dbReference type="SUPFAM" id="SSF47090">
    <property type="entry name" value="PGBD-like"/>
    <property type="match status" value="1"/>
</dbReference>
<dbReference type="InterPro" id="IPR036366">
    <property type="entry name" value="PGBDSf"/>
</dbReference>
<dbReference type="PANTHER" id="PTHR30417:SF1">
    <property type="entry name" value="N-ACETYLMURAMOYL-L-ALANINE AMIDASE AMID"/>
    <property type="match status" value="1"/>
</dbReference>
<dbReference type="GO" id="GO:0019867">
    <property type="term" value="C:outer membrane"/>
    <property type="evidence" value="ECO:0007669"/>
    <property type="project" value="TreeGrafter"/>
</dbReference>
<feature type="region of interest" description="Disordered" evidence="6">
    <location>
        <begin position="1"/>
        <end position="22"/>
    </location>
</feature>
<evidence type="ECO:0000256" key="1">
    <source>
        <dbReference type="ARBA" id="ARBA00001561"/>
    </source>
</evidence>
<feature type="compositionally biased region" description="Basic and acidic residues" evidence="6">
    <location>
        <begin position="11"/>
        <end position="22"/>
    </location>
</feature>
<evidence type="ECO:0000256" key="5">
    <source>
        <dbReference type="ARBA" id="ARBA00023316"/>
    </source>
</evidence>
<keyword evidence="9" id="KW-1185">Reference proteome</keyword>
<dbReference type="InterPro" id="IPR002502">
    <property type="entry name" value="Amidase_domain"/>
</dbReference>
<feature type="domain" description="N-acetylmuramoyl-L-alanine amidase" evidence="7">
    <location>
        <begin position="16"/>
        <end position="153"/>
    </location>
</feature>
<dbReference type="SMART" id="SM00644">
    <property type="entry name" value="Ami_2"/>
    <property type="match status" value="1"/>
</dbReference>
<evidence type="ECO:0000259" key="7">
    <source>
        <dbReference type="SMART" id="SM00644"/>
    </source>
</evidence>
<evidence type="ECO:0000313" key="9">
    <source>
        <dbReference type="Proteomes" id="UP000223606"/>
    </source>
</evidence>
<dbReference type="Pfam" id="PF01510">
    <property type="entry name" value="Amidase_2"/>
    <property type="match status" value="1"/>
</dbReference>
<keyword evidence="4 8" id="KW-0378">Hydrolase</keyword>
<dbReference type="GO" id="GO:0009253">
    <property type="term" value="P:peptidoglycan catabolic process"/>
    <property type="evidence" value="ECO:0007669"/>
    <property type="project" value="InterPro"/>
</dbReference>
<proteinExistence type="inferred from homology"/>
<dbReference type="Gene3D" id="1.10.101.10">
    <property type="entry name" value="PGBD-like superfamily/PGBD"/>
    <property type="match status" value="1"/>
</dbReference>
<accession>A0A2C9D6G9</accession>
<protein>
    <recommendedName>
        <fullName evidence="3">N-acetylmuramoyl-L-alanine amidase</fullName>
        <ecNumber evidence="3">3.5.1.28</ecNumber>
    </recommendedName>
</protein>
<organism evidence="8 9">
    <name type="scientific">Hartmannibacter diazotrophicus</name>
    <dbReference type="NCBI Taxonomy" id="1482074"/>
    <lineage>
        <taxon>Bacteria</taxon>
        <taxon>Pseudomonadati</taxon>
        <taxon>Pseudomonadota</taxon>
        <taxon>Alphaproteobacteria</taxon>
        <taxon>Hyphomicrobiales</taxon>
        <taxon>Pleomorphomonadaceae</taxon>
        <taxon>Hartmannibacter</taxon>
    </lineage>
</organism>
<evidence type="ECO:0000256" key="3">
    <source>
        <dbReference type="ARBA" id="ARBA00011901"/>
    </source>
</evidence>
<keyword evidence="5" id="KW-0961">Cell wall biogenesis/degradation</keyword>
<dbReference type="InterPro" id="IPR036365">
    <property type="entry name" value="PGBD-like_sf"/>
</dbReference>
<sequence length="253" mass="28501">MSEPQGQGLQIEERLSPNHGERAPGTRIEFVILHYTGMPSAEEACNWLCDPRSQVSSHYFVHEDGRVLRLVPEERRAWHAGVARWRGLDDINSRSIGIEIANPGHDHGYAEFPQSQIVSVIDLVAQIVARHNILPNDILAHSDIAPTRKDDPGEKFPWWQLYNAGLGAWVPPTPIRGGRFFQQGDVGQPVEALQAMLALYGYDIEVSSYFDDRTTAVVKAFQRHFRPERVDGIADESTIETLYRLLAEKPQNA</sequence>
<dbReference type="Pfam" id="PF01471">
    <property type="entry name" value="PG_binding_1"/>
    <property type="match status" value="1"/>
</dbReference>
<dbReference type="InterPro" id="IPR002477">
    <property type="entry name" value="Peptidoglycan-bd-like"/>
</dbReference>
<evidence type="ECO:0000256" key="2">
    <source>
        <dbReference type="ARBA" id="ARBA00007553"/>
    </source>
</evidence>
<dbReference type="PANTHER" id="PTHR30417">
    <property type="entry name" value="N-ACETYLMURAMOYL-L-ALANINE AMIDASE AMID"/>
    <property type="match status" value="1"/>
</dbReference>
<dbReference type="KEGG" id="hdi:HDIA_2197"/>
<evidence type="ECO:0000256" key="4">
    <source>
        <dbReference type="ARBA" id="ARBA00022801"/>
    </source>
</evidence>
<comment type="catalytic activity">
    <reaction evidence="1">
        <text>Hydrolyzes the link between N-acetylmuramoyl residues and L-amino acid residues in certain cell-wall glycopeptides.</text>
        <dbReference type="EC" id="3.5.1.28"/>
    </reaction>
</comment>
<dbReference type="Gene3D" id="3.40.80.10">
    <property type="entry name" value="Peptidoglycan recognition protein-like"/>
    <property type="match status" value="1"/>
</dbReference>
<evidence type="ECO:0000256" key="6">
    <source>
        <dbReference type="SAM" id="MobiDB-lite"/>
    </source>
</evidence>
<dbReference type="RefSeq" id="WP_245884240.1">
    <property type="nucleotide sequence ID" value="NZ_LT960614.1"/>
</dbReference>